<evidence type="ECO:0000256" key="1">
    <source>
        <dbReference type="SAM" id="Phobius"/>
    </source>
</evidence>
<dbReference type="RefSeq" id="XP_067716977.1">
    <property type="nucleotide sequence ID" value="XM_067860876.1"/>
</dbReference>
<keyword evidence="1" id="KW-1133">Transmembrane helix</keyword>
<comment type="caution">
    <text evidence="2">The sequence shown here is derived from an EMBL/GenBank/DDBJ whole genome shotgun (WGS) entry which is preliminary data.</text>
</comment>
<evidence type="ECO:0000313" key="2">
    <source>
        <dbReference type="EMBL" id="GIX64908.1"/>
    </source>
</evidence>
<evidence type="ECO:0000313" key="3">
    <source>
        <dbReference type="Proteomes" id="UP001497744"/>
    </source>
</evidence>
<keyword evidence="3" id="KW-1185">Reference proteome</keyword>
<name>A0AAV4LYV7_BABCB</name>
<keyword evidence="1" id="KW-0812">Transmembrane</keyword>
<dbReference type="GeneID" id="94196389"/>
<sequence length="1396" mass="153711">MSEPKKSLTTPPENLKEAIDWVLRVSGRDGTLTDKTTELTNAISVRSTATAYSNNFMSEVNDMSSFISRVAAVLQSFIGYEYSGRKEDNYNFRINGNGIIKLGIIIAKRQSQSTNNNVYTSAYRSTSWDFAVGNSNDAKIKAVQCFYIAIEKIFEGLTKLYLKCKNGWKNENLGGTNLNHFMQKNGFEKAHLNPQMNGNKIISQTFQGLSEFTKAYSAAGDNPSLDAFRSQLEQNAMSSPSNYPLTALYILATYVYVQSTSPGTPSFLGYSGTAALAGGAYGFNLGGLGTFEIENSGTGLSTEQFENVKNALNDSSKNGLIAKLADGLQRFIGYDPSAGGSVFTGPNSKITGAGIAPSNLATYRLCDATIAFTIGVLEGFKGHRAINKDKNREKVNTLITKLYAHFGKGHSGLEEVAQEVESQLANSGKQWPYLDGFVNDFRDSFTKNLPIGLPTDAKGLAEKVEAYLKGVFKDSWGSASGVDGRLTALISNLTSQNTYNPSKFNSNEMNGALQTTVPAVQPILDAGKKAFIDVLKMPNYTRMNYDASTVKWTHSDTANVQTCAKIFLGCVPLYYQALTYIYWGCHENGGGWRNLTLAGGALRSYFDSQGLLPLYVDKSKRGAHIADSALGGFSEFTNGMTKASSPSPFTYSTFTKNLQANVRENANNLPSQCPLFALFHGASCYFRYRQIATARSAMNTPQTIREMLYFLAALQFLPQYEAFDGYVTEYFRAVTGNQSSEDHELKLQVADSGSSKTGETLSAADLKSYIASTFHLAPAFIGLIQGPGTPGEPWLHSLFSNSQFNLSIPSSGAALFYALSNYAYALQFQLHFLYQQCNNSYTKACGWNQCRFGQKINESTASQIVPSHICPTGCNNREHNAGKHENFWECQHTGCGSGGQHSPLQAFLTDRLKGFSRGHPSDQSSHLATCSGSLCHVPMGFNPNDLRTAPGGNTQGENICLTLRPLCGGFNTPLRQLSEKLGCLTKRTPRNLGDVFGFMWHLNSQLFKSEKTAEESLAEFFKSLGVSVTGQLSDIPANKMFQDINNNITKIASQLPSNVIETALSLFPGLPFWYNLFMVNPDDSLPAVLFKVKNIPHQAAKEPKYSGRHNDLYSLYNPNCTTSSNQSCGPYLYPLTHSDGATYNPAHASTYLSWVLYLSDDLQSSFQDMLDEFKNIDCKSLGCVGSCNHSANQHGTTTTNCSCPSVVQCGGTLPLLYRHGFRYFNPAVLMGWKISNGWTQDNDLKRKCSQFASQLNNLLQTNSPLDNLITTIDYFLYAIRWEFFSKLSGFWTIYVCIILYTFFFLLDTLRVRSHLHFPSSNRIVPISLLGTGKAPALKKFAELTYFIPYLIGRSRHKIPVDMSVTHLSRSPTAGMFASYTNEVIDSGEIVVCYEKC</sequence>
<reference evidence="2 3" key="1">
    <citation type="submission" date="2021-06" db="EMBL/GenBank/DDBJ databases">
        <title>Genome sequence of Babesia caballi.</title>
        <authorList>
            <person name="Yamagishi J."/>
            <person name="Kidaka T."/>
            <person name="Ochi A."/>
        </authorList>
    </citation>
    <scope>NUCLEOTIDE SEQUENCE [LARGE SCALE GENOMIC DNA]</scope>
    <source>
        <strain evidence="2">USDA-D6B2</strain>
    </source>
</reference>
<proteinExistence type="predicted"/>
<dbReference type="EMBL" id="BPLF01000003">
    <property type="protein sequence ID" value="GIX64908.1"/>
    <property type="molecule type" value="Genomic_DNA"/>
</dbReference>
<accession>A0AAV4LYV7</accession>
<keyword evidence="1" id="KW-0472">Membrane</keyword>
<dbReference type="Proteomes" id="UP001497744">
    <property type="component" value="Unassembled WGS sequence"/>
</dbReference>
<protein>
    <submittedName>
        <fullName evidence="2">Variant erythrocyte surface antigen-1 family protein</fullName>
    </submittedName>
</protein>
<feature type="transmembrane region" description="Helical" evidence="1">
    <location>
        <begin position="1289"/>
        <end position="1306"/>
    </location>
</feature>
<organism evidence="2 3">
    <name type="scientific">Babesia caballi</name>
    <dbReference type="NCBI Taxonomy" id="5871"/>
    <lineage>
        <taxon>Eukaryota</taxon>
        <taxon>Sar</taxon>
        <taxon>Alveolata</taxon>
        <taxon>Apicomplexa</taxon>
        <taxon>Aconoidasida</taxon>
        <taxon>Piroplasmida</taxon>
        <taxon>Babesiidae</taxon>
        <taxon>Babesia</taxon>
    </lineage>
</organism>
<gene>
    <name evidence="2" type="ORF">BcabD6B2_43430</name>
</gene>